<organism evidence="1 2">
    <name type="scientific">Clostridium luticellarii</name>
    <dbReference type="NCBI Taxonomy" id="1691940"/>
    <lineage>
        <taxon>Bacteria</taxon>
        <taxon>Bacillati</taxon>
        <taxon>Bacillota</taxon>
        <taxon>Clostridia</taxon>
        <taxon>Eubacteriales</taxon>
        <taxon>Clostridiaceae</taxon>
        <taxon>Clostridium</taxon>
    </lineage>
</organism>
<protein>
    <submittedName>
        <fullName evidence="1">Uncharacterized protein</fullName>
    </submittedName>
</protein>
<accession>A0A2T0BNY1</accession>
<dbReference type="AlphaFoldDB" id="A0A2T0BNY1"/>
<sequence>MQRKVIQKTQMKIPKVMKMIDLTDSCYDYRYEAPKAKVYTHCDVCGDPIYVGDSYYEILNDERMNVCNDCINTFKTIAGED</sequence>
<dbReference type="EMBL" id="PVXP01000015">
    <property type="protein sequence ID" value="PRR85555.1"/>
    <property type="molecule type" value="Genomic_DNA"/>
</dbReference>
<evidence type="ECO:0000313" key="1">
    <source>
        <dbReference type="EMBL" id="PRR85555.1"/>
    </source>
</evidence>
<evidence type="ECO:0000313" key="2">
    <source>
        <dbReference type="Proteomes" id="UP000237798"/>
    </source>
</evidence>
<dbReference type="Proteomes" id="UP000237798">
    <property type="component" value="Unassembled WGS sequence"/>
</dbReference>
<keyword evidence="2" id="KW-1185">Reference proteome</keyword>
<proteinExistence type="predicted"/>
<comment type="caution">
    <text evidence="1">The sequence shown here is derived from an EMBL/GenBank/DDBJ whole genome shotgun (WGS) entry which is preliminary data.</text>
</comment>
<gene>
    <name evidence="1" type="ORF">CLLU_14760</name>
</gene>
<reference evidence="1 2" key="1">
    <citation type="submission" date="2018-03" db="EMBL/GenBank/DDBJ databases">
        <title>Genome sequence of Clostridium luticellarii DSM 29923.</title>
        <authorList>
            <person name="Poehlein A."/>
            <person name="Daniel R."/>
        </authorList>
    </citation>
    <scope>NUCLEOTIDE SEQUENCE [LARGE SCALE GENOMIC DNA]</scope>
    <source>
        <strain evidence="1 2">DSM 29923</strain>
    </source>
</reference>
<name>A0A2T0BNY1_9CLOT</name>